<feature type="region of interest" description="Disordered" evidence="1">
    <location>
        <begin position="220"/>
        <end position="255"/>
    </location>
</feature>
<name>A0A9P5L786_9HYPO</name>
<dbReference type="OrthoDB" id="5402147at2759"/>
<accession>A0A9P5L786</accession>
<organism evidence="2 3">
    <name type="scientific">Cylindrodendrum hubeiense</name>
    <dbReference type="NCBI Taxonomy" id="595255"/>
    <lineage>
        <taxon>Eukaryota</taxon>
        <taxon>Fungi</taxon>
        <taxon>Dikarya</taxon>
        <taxon>Ascomycota</taxon>
        <taxon>Pezizomycotina</taxon>
        <taxon>Sordariomycetes</taxon>
        <taxon>Hypocreomycetidae</taxon>
        <taxon>Hypocreales</taxon>
        <taxon>Nectriaceae</taxon>
        <taxon>Cylindrodendrum</taxon>
    </lineage>
</organism>
<feature type="region of interest" description="Disordered" evidence="1">
    <location>
        <begin position="305"/>
        <end position="327"/>
    </location>
</feature>
<gene>
    <name evidence="2" type="ORF">G7Z17_g10460</name>
</gene>
<sequence length="570" mass="63986">MAFHQPTRQSIQRVVQPTVEEREAVRLDTPAGQEQRQEESQTWVLFAPTDVTTTSYLTETEQSLETPGQERANILGSVNAAATSEVGAISRQSTSLSAADDESADDDAELDSLDSHLPEFRSLPGIYSQSHIEPQETLPVFPSHDGLGSFRLDQPTLGVDAQDQIYQFERFNPRRIRRRRESLDLAQLDLEHDQVQETEKRQRIEAWRLENSRVLLSEIQRETRRRRQSQSSLHRRSSSTPMPVVSQPAQDTESDNLTWHDEDAVQSPTESEGFLTRITRKVMRDLGIDDRLLSILLGEAPDTDEELAATPRASQIGVQPPPQSSNPESWQLDMLERMSRELGLLVSHLSHHPGAFSTYNMVQQMSLPYAGLPIIPESNLSHSAADNIPPTINPEHSSFPQFQPTMKNVSRPIDILSRPAEPSANPVQAPRQDVPMSNAFTQEEWEKDLDMTLVFRYLRSRFVPSRPPNPPVSATSHLATSNTQDLAAKLARVRQHHPLVSRMRPVERRTFKATTPTSPRGAAAPEQLCESEHEAVGSAEQRFVPPLLGHWGLVGNGLRDRFERADGQLG</sequence>
<dbReference type="AlphaFoldDB" id="A0A9P5L786"/>
<dbReference type="Proteomes" id="UP000722485">
    <property type="component" value="Unassembled WGS sequence"/>
</dbReference>
<dbReference type="EMBL" id="JAANBB010000341">
    <property type="protein sequence ID" value="KAF7543786.1"/>
    <property type="molecule type" value="Genomic_DNA"/>
</dbReference>
<evidence type="ECO:0000256" key="1">
    <source>
        <dbReference type="SAM" id="MobiDB-lite"/>
    </source>
</evidence>
<feature type="region of interest" description="Disordered" evidence="1">
    <location>
        <begin position="512"/>
        <end position="531"/>
    </location>
</feature>
<feature type="compositionally biased region" description="Polar residues" evidence="1">
    <location>
        <begin position="1"/>
        <end position="15"/>
    </location>
</feature>
<keyword evidence="3" id="KW-1185">Reference proteome</keyword>
<feature type="region of interest" description="Disordered" evidence="1">
    <location>
        <begin position="1"/>
        <end position="41"/>
    </location>
</feature>
<reference evidence="2" key="1">
    <citation type="submission" date="2020-03" db="EMBL/GenBank/DDBJ databases">
        <title>Draft Genome Sequence of Cylindrodendrum hubeiense.</title>
        <authorList>
            <person name="Buettner E."/>
            <person name="Kellner H."/>
        </authorList>
    </citation>
    <scope>NUCLEOTIDE SEQUENCE</scope>
    <source>
        <strain evidence="2">IHI 201604</strain>
    </source>
</reference>
<evidence type="ECO:0000313" key="2">
    <source>
        <dbReference type="EMBL" id="KAF7543786.1"/>
    </source>
</evidence>
<evidence type="ECO:0000313" key="3">
    <source>
        <dbReference type="Proteomes" id="UP000722485"/>
    </source>
</evidence>
<comment type="caution">
    <text evidence="2">The sequence shown here is derived from an EMBL/GenBank/DDBJ whole genome shotgun (WGS) entry which is preliminary data.</text>
</comment>
<feature type="compositionally biased region" description="Basic residues" evidence="1">
    <location>
        <begin position="223"/>
        <end position="237"/>
    </location>
</feature>
<proteinExistence type="predicted"/>
<protein>
    <submittedName>
        <fullName evidence="2">Uncharacterized protein</fullName>
    </submittedName>
</protein>